<organism evidence="2 3">
    <name type="scientific">Pigmentiphaga soli</name>
    <dbReference type="NCBI Taxonomy" id="1007095"/>
    <lineage>
        <taxon>Bacteria</taxon>
        <taxon>Pseudomonadati</taxon>
        <taxon>Pseudomonadota</taxon>
        <taxon>Betaproteobacteria</taxon>
        <taxon>Burkholderiales</taxon>
        <taxon>Alcaligenaceae</taxon>
        <taxon>Pigmentiphaga</taxon>
    </lineage>
</organism>
<evidence type="ECO:0000313" key="3">
    <source>
        <dbReference type="Proteomes" id="UP001501671"/>
    </source>
</evidence>
<comment type="caution">
    <text evidence="2">The sequence shown here is derived from an EMBL/GenBank/DDBJ whole genome shotgun (WGS) entry which is preliminary data.</text>
</comment>
<evidence type="ECO:0000313" key="2">
    <source>
        <dbReference type="EMBL" id="GAA4329243.1"/>
    </source>
</evidence>
<dbReference type="Pfam" id="PF07332">
    <property type="entry name" value="Phage_holin_3_6"/>
    <property type="match status" value="1"/>
</dbReference>
<reference evidence="3" key="1">
    <citation type="journal article" date="2019" name="Int. J. Syst. Evol. Microbiol.">
        <title>The Global Catalogue of Microorganisms (GCM) 10K type strain sequencing project: providing services to taxonomists for standard genome sequencing and annotation.</title>
        <authorList>
            <consortium name="The Broad Institute Genomics Platform"/>
            <consortium name="The Broad Institute Genome Sequencing Center for Infectious Disease"/>
            <person name="Wu L."/>
            <person name="Ma J."/>
        </authorList>
    </citation>
    <scope>NUCLEOTIDE SEQUENCE [LARGE SCALE GENOMIC DNA]</scope>
    <source>
        <strain evidence="3">JCM 17666</strain>
    </source>
</reference>
<keyword evidence="1" id="KW-0812">Transmembrane</keyword>
<protein>
    <submittedName>
        <fullName evidence="2">Phage holin family protein</fullName>
    </submittedName>
</protein>
<dbReference type="Proteomes" id="UP001501671">
    <property type="component" value="Unassembled WGS sequence"/>
</dbReference>
<feature type="transmembrane region" description="Helical" evidence="1">
    <location>
        <begin position="76"/>
        <end position="97"/>
    </location>
</feature>
<feature type="transmembrane region" description="Helical" evidence="1">
    <location>
        <begin position="43"/>
        <end position="70"/>
    </location>
</feature>
<evidence type="ECO:0000256" key="1">
    <source>
        <dbReference type="SAM" id="Phobius"/>
    </source>
</evidence>
<dbReference type="EMBL" id="BAABFO010000006">
    <property type="protein sequence ID" value="GAA4329243.1"/>
    <property type="molecule type" value="Genomic_DNA"/>
</dbReference>
<dbReference type="InterPro" id="IPR009937">
    <property type="entry name" value="Phage_holin_3_6"/>
</dbReference>
<keyword evidence="1" id="KW-0472">Membrane</keyword>
<sequence>MSSPSNLLGSLRALSATVVGILRTRLELISIELAEEKSRLMGMLLLALAGLLCLTLGLLMFSFLLVVLFWDTSYRLHAITIVGLVYLVLGIGMLLAVRKQAAGSPIAFEETLAELERDRAMLAAVSDEPAGRSGS</sequence>
<proteinExistence type="predicted"/>
<keyword evidence="1" id="KW-1133">Transmembrane helix</keyword>
<gene>
    <name evidence="2" type="ORF">GCM10023144_15790</name>
</gene>
<dbReference type="RefSeq" id="WP_345248060.1">
    <property type="nucleotide sequence ID" value="NZ_BAABFO010000006.1"/>
</dbReference>
<accession>A0ABP8GSE6</accession>
<name>A0ABP8GSE6_9BURK</name>
<keyword evidence="3" id="KW-1185">Reference proteome</keyword>